<dbReference type="SUPFAM" id="SSF52540">
    <property type="entry name" value="P-loop containing nucleoside triphosphate hydrolases"/>
    <property type="match status" value="2"/>
</dbReference>
<dbReference type="Pfam" id="PF13604">
    <property type="entry name" value="AAA_30"/>
    <property type="match status" value="1"/>
</dbReference>
<reference evidence="3 4" key="1">
    <citation type="submission" date="2021-04" db="EMBL/GenBank/DDBJ databases">
        <title>Nocardia tengchongensis.</title>
        <authorList>
            <person name="Zhuang k."/>
            <person name="Ran Y."/>
            <person name="Li W."/>
        </authorList>
    </citation>
    <scope>NUCLEOTIDE SEQUENCE [LARGE SCALE GENOMIC DNA]</scope>
    <source>
        <strain evidence="3 4">CFH S0057</strain>
    </source>
</reference>
<dbReference type="EMBL" id="CP074371">
    <property type="protein sequence ID" value="QVI19538.1"/>
    <property type="molecule type" value="Genomic_DNA"/>
</dbReference>
<feature type="compositionally biased region" description="Pro residues" evidence="1">
    <location>
        <begin position="1042"/>
        <end position="1053"/>
    </location>
</feature>
<dbReference type="NCBIfam" id="NF041492">
    <property type="entry name" value="MobF"/>
    <property type="match status" value="1"/>
</dbReference>
<dbReference type="InterPro" id="IPR014862">
    <property type="entry name" value="TrwC"/>
</dbReference>
<feature type="compositionally biased region" description="Pro residues" evidence="1">
    <location>
        <begin position="1008"/>
        <end position="1018"/>
    </location>
</feature>
<keyword evidence="4" id="KW-1185">Reference proteome</keyword>
<evidence type="ECO:0000259" key="2">
    <source>
        <dbReference type="Pfam" id="PF08751"/>
    </source>
</evidence>
<sequence>MTATLHKVLAGNGYLYYLRQVAADDSSHRGPGSLADYYSARGESPGRWHAARLVSLGLTAGDLVTEAQMKSLFGQGRHPNADAIETEVIDREIAAGAKPKDSLRAADKATQLGRPFRVYEGGNEFRQRCADAFAQHNTQQGRHRSEAIDDTVRARIRSRVATTMFTETIGRAPLDARELSGWVARNSRPQSAAVAGFDITFSPVKSVSALWAIAPKAVSDKIAAAHEKAIDDAVAWLETHAIYSRLGANGVRQVDVEGIVAARFVHRESRCGDPDLHTHLLIANRVRTRDGQWLTLDAAVIYRLMVTVSEIYNTRLEHHLEHDVAVSFSQRPGTDPTKRPIREIDGMPVALIEYWSRRDADITARLGVLAARFEREVGREPMPKEMFALAERATLETRPNRHSSRSWAEQRADWRHQAETVLGSPELVSKPVSTILSRRPVPRRPFTPTDIVETAQRVAATVSMERSSWQWHHVRAEAERQLRGVLDKDQWPTAVDSVVAETLSPSHAVARGDPDIAAEPVLATVPPLYQRADHSSVYTGVGTQTYTTVQRLGTTQRLIDLSLRLGARTLTDQTIDAAIRAYHADPANTTRRLNAGQVAVITEFARSPWFIATTNAPAGAGKTTAMRVLADAWRADGGTVLGLAPTAAAAAVLGDAIAARTETADKLLDVLHKHSPAAVASPVDGNPFPPSLPQWVLDIDARTLVIVDEHVRLGDDKRLRLFEFLLDRRAAVRCVGDDHQLPAIEAGGSAADTADAARASALTQVVRFASSIEASASLALREGDPSALGFYLDHQRIRSGSSAAVREQAYAGWIADDLGGRDTVMLAATNDIVTALNDQARADRLARSTTQAGLEAALPTGFTHRWVTSSVPAATIPGCDWVHATGCATATGGRSPPFIPTARSPSPICAPVGAAATPRCCPPHMCASMSGSATPRPSTPRKASPPTPATSCSPARNPATSSTSPSPAAPPATTPMSPLRSTAARHPSGPNPACSPTPLSKSCNAPWPATPPAPPPTPNSATHSTRTSASASRSTPTTTPWLSPPKTPSAPRD</sequence>
<dbReference type="Gene3D" id="3.40.50.300">
    <property type="entry name" value="P-loop containing nucleotide triphosphate hydrolases"/>
    <property type="match status" value="1"/>
</dbReference>
<proteinExistence type="predicted"/>
<dbReference type="Proteomes" id="UP000683310">
    <property type="component" value="Chromosome"/>
</dbReference>
<dbReference type="InterPro" id="IPR027417">
    <property type="entry name" value="P-loop_NTPase"/>
</dbReference>
<feature type="compositionally biased region" description="Low complexity" evidence="1">
    <location>
        <begin position="949"/>
        <end position="966"/>
    </location>
</feature>
<accession>A0ABX8CKY9</accession>
<gene>
    <name evidence="3" type="ORF">KHQ06_24585</name>
</gene>
<feature type="domain" description="TrwC relaxase" evidence="2">
    <location>
        <begin position="10"/>
        <end position="420"/>
    </location>
</feature>
<feature type="compositionally biased region" description="Low complexity" evidence="1">
    <location>
        <begin position="1020"/>
        <end position="1041"/>
    </location>
</feature>
<dbReference type="SUPFAM" id="SSF55464">
    <property type="entry name" value="Origin of replication-binding domain, RBD-like"/>
    <property type="match status" value="1"/>
</dbReference>
<dbReference type="Pfam" id="PF08751">
    <property type="entry name" value="TrwC"/>
    <property type="match status" value="1"/>
</dbReference>
<organism evidence="3 4">
    <name type="scientific">Nocardia tengchongensis</name>
    <dbReference type="NCBI Taxonomy" id="2055889"/>
    <lineage>
        <taxon>Bacteria</taxon>
        <taxon>Bacillati</taxon>
        <taxon>Actinomycetota</taxon>
        <taxon>Actinomycetes</taxon>
        <taxon>Mycobacteriales</taxon>
        <taxon>Nocardiaceae</taxon>
        <taxon>Nocardia</taxon>
    </lineage>
</organism>
<name>A0ABX8CKY9_9NOCA</name>
<protein>
    <submittedName>
        <fullName evidence="3">Relaxase domain-containing protein</fullName>
    </submittedName>
</protein>
<evidence type="ECO:0000313" key="4">
    <source>
        <dbReference type="Proteomes" id="UP000683310"/>
    </source>
</evidence>
<evidence type="ECO:0000313" key="3">
    <source>
        <dbReference type="EMBL" id="QVI19538.1"/>
    </source>
</evidence>
<evidence type="ECO:0000256" key="1">
    <source>
        <dbReference type="SAM" id="MobiDB-lite"/>
    </source>
</evidence>
<feature type="region of interest" description="Disordered" evidence="1">
    <location>
        <begin position="929"/>
        <end position="1053"/>
    </location>
</feature>